<dbReference type="Gene3D" id="3.90.1150.10">
    <property type="entry name" value="Aspartate Aminotransferase, domain 1"/>
    <property type="match status" value="1"/>
</dbReference>
<evidence type="ECO:0008006" key="2">
    <source>
        <dbReference type="Google" id="ProtNLM"/>
    </source>
</evidence>
<dbReference type="InterPro" id="IPR015422">
    <property type="entry name" value="PyrdxlP-dep_Trfase_small"/>
</dbReference>
<evidence type="ECO:0000313" key="1">
    <source>
        <dbReference type="EMBL" id="GAG26204.1"/>
    </source>
</evidence>
<proteinExistence type="predicted"/>
<dbReference type="PANTHER" id="PTHR30244:SF34">
    <property type="entry name" value="DTDP-4-AMINO-4,6-DIDEOXYGALACTOSE TRANSAMINASE"/>
    <property type="match status" value="1"/>
</dbReference>
<protein>
    <recommendedName>
        <fullName evidence="2">Aminotransferase class V domain-containing protein</fullName>
    </recommendedName>
</protein>
<dbReference type="GO" id="GO:0000271">
    <property type="term" value="P:polysaccharide biosynthetic process"/>
    <property type="evidence" value="ECO:0007669"/>
    <property type="project" value="TreeGrafter"/>
</dbReference>
<dbReference type="InterPro" id="IPR000653">
    <property type="entry name" value="DegT/StrS_aminotransferase"/>
</dbReference>
<organism evidence="1">
    <name type="scientific">marine sediment metagenome</name>
    <dbReference type="NCBI Taxonomy" id="412755"/>
    <lineage>
        <taxon>unclassified sequences</taxon>
        <taxon>metagenomes</taxon>
        <taxon>ecological metagenomes</taxon>
    </lineage>
</organism>
<dbReference type="Pfam" id="PF01041">
    <property type="entry name" value="DegT_DnrJ_EryC1"/>
    <property type="match status" value="1"/>
</dbReference>
<gene>
    <name evidence="1" type="ORF">S01H1_55573</name>
</gene>
<dbReference type="SUPFAM" id="SSF53383">
    <property type="entry name" value="PLP-dependent transferases"/>
    <property type="match status" value="1"/>
</dbReference>
<feature type="non-terminal residue" evidence="1">
    <location>
        <position position="257"/>
    </location>
</feature>
<dbReference type="AlphaFoldDB" id="X0W5N6"/>
<feature type="non-terminal residue" evidence="1">
    <location>
        <position position="1"/>
    </location>
</feature>
<dbReference type="EMBL" id="BARS01036132">
    <property type="protein sequence ID" value="GAG26204.1"/>
    <property type="molecule type" value="Genomic_DNA"/>
</dbReference>
<dbReference type="PANTHER" id="PTHR30244">
    <property type="entry name" value="TRANSAMINASE"/>
    <property type="match status" value="1"/>
</dbReference>
<accession>X0W5N6</accession>
<dbReference type="GO" id="GO:0008483">
    <property type="term" value="F:transaminase activity"/>
    <property type="evidence" value="ECO:0007669"/>
    <property type="project" value="TreeGrafter"/>
</dbReference>
<sequence length="257" mass="29072">SAVPFARHGITIRWADIDPETRVISAETISPLVSDRTKAVVVVHLYGLPADMDPIMALAAKHGFKVVEDCAQAPGALYQDRRVGSIGDFGCFSFQTHKNMQTLGEGGILTVKNIDHGVQARRMRWMGNWTFDGKREKDWVPSGSNLVEPIPGQWPVNYCLGEPNAAVGRMMLGRLDAINSQRRHQAARFMNGLSDYPELNFQHVPEGCQHAYHLMAARYDGQQYGRQRDDLMSLIREKYQLTCIVQYWPLNRAELFR</sequence>
<name>X0W5N6_9ZZZZ</name>
<dbReference type="InterPro" id="IPR015424">
    <property type="entry name" value="PyrdxlP-dep_Trfase"/>
</dbReference>
<dbReference type="GO" id="GO:0030170">
    <property type="term" value="F:pyridoxal phosphate binding"/>
    <property type="evidence" value="ECO:0007669"/>
    <property type="project" value="TreeGrafter"/>
</dbReference>
<reference evidence="1" key="1">
    <citation type="journal article" date="2014" name="Front. Microbiol.">
        <title>High frequency of phylogenetically diverse reductive dehalogenase-homologous genes in deep subseafloor sedimentary metagenomes.</title>
        <authorList>
            <person name="Kawai M."/>
            <person name="Futagami T."/>
            <person name="Toyoda A."/>
            <person name="Takaki Y."/>
            <person name="Nishi S."/>
            <person name="Hori S."/>
            <person name="Arai W."/>
            <person name="Tsubouchi T."/>
            <person name="Morono Y."/>
            <person name="Uchiyama I."/>
            <person name="Ito T."/>
            <person name="Fujiyama A."/>
            <person name="Inagaki F."/>
            <person name="Takami H."/>
        </authorList>
    </citation>
    <scope>NUCLEOTIDE SEQUENCE</scope>
    <source>
        <strain evidence="1">Expedition CK06-06</strain>
    </source>
</reference>
<comment type="caution">
    <text evidence="1">The sequence shown here is derived from an EMBL/GenBank/DDBJ whole genome shotgun (WGS) entry which is preliminary data.</text>
</comment>
<dbReference type="InterPro" id="IPR015421">
    <property type="entry name" value="PyrdxlP-dep_Trfase_major"/>
</dbReference>
<dbReference type="Gene3D" id="3.40.640.10">
    <property type="entry name" value="Type I PLP-dependent aspartate aminotransferase-like (Major domain)"/>
    <property type="match status" value="1"/>
</dbReference>